<dbReference type="Proteomes" id="UP000092584">
    <property type="component" value="Unassembled WGS sequence"/>
</dbReference>
<sequence>MRQSLNQKECATLLADNYIGYLGYISKNSPFIVPITYFFDGKKTIIIYSSEGHKINAMRKNNNVSLQVSEIKNIDNWNSVLAHGNFEELSGIDAKHNLHEFADGIKNIILRKEEINLHFIGEFSSKINKEEIPIVGKITINELTGKTRIN</sequence>
<evidence type="ECO:0000313" key="2">
    <source>
        <dbReference type="Proteomes" id="UP000092584"/>
    </source>
</evidence>
<name>A0A1B8TX63_9FLAO</name>
<proteinExistence type="predicted"/>
<dbReference type="STRING" id="1774273.LPB03_04915"/>
<dbReference type="Pfam" id="PF12900">
    <property type="entry name" value="Pyridox_ox_2"/>
    <property type="match status" value="1"/>
</dbReference>
<dbReference type="Gene3D" id="2.30.110.10">
    <property type="entry name" value="Electron Transport, Fmn-binding Protein, Chain A"/>
    <property type="match status" value="1"/>
</dbReference>
<dbReference type="KEGG" id="pob:LPB03_04915"/>
<dbReference type="RefSeq" id="WP_065318992.1">
    <property type="nucleotide sequence ID" value="NZ_CP017477.1"/>
</dbReference>
<gene>
    <name evidence="1" type="ORF">LPB3_07580</name>
</gene>
<keyword evidence="2" id="KW-1185">Reference proteome</keyword>
<dbReference type="InterPro" id="IPR012349">
    <property type="entry name" value="Split_barrel_FMN-bd"/>
</dbReference>
<dbReference type="InterPro" id="IPR024747">
    <property type="entry name" value="Pyridox_Oxase-rel"/>
</dbReference>
<dbReference type="EMBL" id="LSFM01000022">
    <property type="protein sequence ID" value="OBY64243.1"/>
    <property type="molecule type" value="Genomic_DNA"/>
</dbReference>
<accession>A0A1B8TX63</accession>
<evidence type="ECO:0000313" key="1">
    <source>
        <dbReference type="EMBL" id="OBY64243.1"/>
    </source>
</evidence>
<protein>
    <submittedName>
        <fullName evidence="1">Flavin mononucleotide-binding protein</fullName>
    </submittedName>
</protein>
<comment type="caution">
    <text evidence="1">The sequence shown here is derived from an EMBL/GenBank/DDBJ whole genome shotgun (WGS) entry which is preliminary data.</text>
</comment>
<dbReference type="SUPFAM" id="SSF50475">
    <property type="entry name" value="FMN-binding split barrel"/>
    <property type="match status" value="1"/>
</dbReference>
<reference evidence="2" key="1">
    <citation type="submission" date="2016-02" db="EMBL/GenBank/DDBJ databases">
        <authorList>
            <person name="Shin S.-K."/>
            <person name="Yi H."/>
            <person name="Kim E."/>
        </authorList>
    </citation>
    <scope>NUCLEOTIDE SEQUENCE [LARGE SCALE GENOMIC DNA]</scope>
    <source>
        <strain evidence="2">LPB0003</strain>
    </source>
</reference>
<dbReference type="OrthoDB" id="9794935at2"/>
<dbReference type="AlphaFoldDB" id="A0A1B8TX63"/>
<organism evidence="1 2">
    <name type="scientific">Polaribacter vadi</name>
    <dbReference type="NCBI Taxonomy" id="1774273"/>
    <lineage>
        <taxon>Bacteria</taxon>
        <taxon>Pseudomonadati</taxon>
        <taxon>Bacteroidota</taxon>
        <taxon>Flavobacteriia</taxon>
        <taxon>Flavobacteriales</taxon>
        <taxon>Flavobacteriaceae</taxon>
    </lineage>
</organism>